<dbReference type="SUPFAM" id="SSF109604">
    <property type="entry name" value="HD-domain/PDEase-like"/>
    <property type="match status" value="1"/>
</dbReference>
<name>A0A318JQR9_9BURK</name>
<protein>
    <submittedName>
        <fullName evidence="1">Putative metal-dependent HD superfamily phosphohydrolase</fullName>
    </submittedName>
</protein>
<gene>
    <name evidence="1" type="ORF">DFR42_101253</name>
</gene>
<sequence length="221" mass="25791">MFLIPAEQKSKLQLQWSDLIQGLAGSPRHAREVWVLLDKHYSEPQRSFHNFTHIQSMLRHAEDRRADIHNFPVVSLAIWFHDMVYDTHANNNELKSAELAGELMMRMEINPTVIMHVQQCILATARHEVADFKNRAADIPLFLDIALTILGAPKDVYQQYSRAIRNEFRWLEAPAYRAGRLKVLKRFADREQLYFHPIMAAQFDAQARANIAWEIKKLTFV</sequence>
<dbReference type="PIRSF" id="PIRSF035170">
    <property type="entry name" value="HD_phosphohydro"/>
    <property type="match status" value="1"/>
</dbReference>
<dbReference type="InterPro" id="IPR009218">
    <property type="entry name" value="HD_phosphohydro"/>
</dbReference>
<reference evidence="1 2" key="1">
    <citation type="submission" date="2018-05" db="EMBL/GenBank/DDBJ databases">
        <title>Genomic Encyclopedia of Type Strains, Phase IV (KMG-IV): sequencing the most valuable type-strain genomes for metagenomic binning, comparative biology and taxonomic classification.</title>
        <authorList>
            <person name="Goeker M."/>
        </authorList>
    </citation>
    <scope>NUCLEOTIDE SEQUENCE [LARGE SCALE GENOMIC DNA]</scope>
    <source>
        <strain evidence="1 2">DSM 19792</strain>
    </source>
</reference>
<dbReference type="PANTHER" id="PTHR21174:SF0">
    <property type="entry name" value="HD PHOSPHOHYDROLASE FAMILY PROTEIN-RELATED"/>
    <property type="match status" value="1"/>
</dbReference>
<dbReference type="OrthoDB" id="9808993at2"/>
<keyword evidence="2" id="KW-1185">Reference proteome</keyword>
<dbReference type="Gene3D" id="1.10.472.50">
    <property type="entry name" value="HD-domain/PDEase-like"/>
    <property type="match status" value="1"/>
</dbReference>
<dbReference type="RefSeq" id="WP_110253137.1">
    <property type="nucleotide sequence ID" value="NZ_QJKB01000001.1"/>
</dbReference>
<organism evidence="1 2">
    <name type="scientific">Undibacterium pigrum</name>
    <dbReference type="NCBI Taxonomy" id="401470"/>
    <lineage>
        <taxon>Bacteria</taxon>
        <taxon>Pseudomonadati</taxon>
        <taxon>Pseudomonadota</taxon>
        <taxon>Betaproteobacteria</taxon>
        <taxon>Burkholderiales</taxon>
        <taxon>Oxalobacteraceae</taxon>
        <taxon>Undibacterium</taxon>
    </lineage>
</organism>
<accession>A0A318JQR9</accession>
<dbReference type="Proteomes" id="UP000247792">
    <property type="component" value="Unassembled WGS sequence"/>
</dbReference>
<proteinExistence type="predicted"/>
<dbReference type="EMBL" id="QJKB01000001">
    <property type="protein sequence ID" value="PXX46680.1"/>
    <property type="molecule type" value="Genomic_DNA"/>
</dbReference>
<dbReference type="PANTHER" id="PTHR21174">
    <property type="match status" value="1"/>
</dbReference>
<comment type="caution">
    <text evidence="1">The sequence shown here is derived from an EMBL/GenBank/DDBJ whole genome shotgun (WGS) entry which is preliminary data.</text>
</comment>
<dbReference type="GO" id="GO:0016787">
    <property type="term" value="F:hydrolase activity"/>
    <property type="evidence" value="ECO:0007669"/>
    <property type="project" value="UniProtKB-KW"/>
</dbReference>
<dbReference type="AlphaFoldDB" id="A0A318JQR9"/>
<keyword evidence="1" id="KW-0378">Hydrolase</keyword>
<evidence type="ECO:0000313" key="2">
    <source>
        <dbReference type="Proteomes" id="UP000247792"/>
    </source>
</evidence>
<evidence type="ECO:0000313" key="1">
    <source>
        <dbReference type="EMBL" id="PXX46680.1"/>
    </source>
</evidence>